<dbReference type="GO" id="GO:0005829">
    <property type="term" value="C:cytosol"/>
    <property type="evidence" value="ECO:0007669"/>
    <property type="project" value="TreeGrafter"/>
</dbReference>
<dbReference type="SUPFAM" id="SSF53639">
    <property type="entry name" value="AraD/HMP-PK domain-like"/>
    <property type="match status" value="1"/>
</dbReference>
<keyword evidence="1" id="KW-0479">Metal-binding</keyword>
<sequence>MRYQAQREAVVTTCRRLVEQRLVVGTAGNVSLRVDDLLLVTPSGVDYDQLTPEQVGLHRLDGRAVEAELAPTSELPMHQAIYAANAARAIVHTHSVAATALSCLVEEIPPIHYYLGIFGGAVRVAPYAPYGSPELAAATVTALGDSSACLLGNHGAVTVAGTLAHAFRRAAYLEWLCEVALRVLGTGVTARTLFAAELAEVTPRIQQYGQHPGDEI</sequence>
<dbReference type="EC" id="4.1.2.17" evidence="4"/>
<dbReference type="GO" id="GO:0046872">
    <property type="term" value="F:metal ion binding"/>
    <property type="evidence" value="ECO:0007669"/>
    <property type="project" value="UniProtKB-KW"/>
</dbReference>
<gene>
    <name evidence="4" type="ORF">HNR67_001310</name>
</gene>
<dbReference type="EMBL" id="JACHMH010000001">
    <property type="protein sequence ID" value="MBB4675192.1"/>
    <property type="molecule type" value="Genomic_DNA"/>
</dbReference>
<dbReference type="Gene3D" id="3.40.225.10">
    <property type="entry name" value="Class II aldolase/adducin N-terminal domain"/>
    <property type="match status" value="1"/>
</dbReference>
<organism evidence="4 5">
    <name type="scientific">Crossiella cryophila</name>
    <dbReference type="NCBI Taxonomy" id="43355"/>
    <lineage>
        <taxon>Bacteria</taxon>
        <taxon>Bacillati</taxon>
        <taxon>Actinomycetota</taxon>
        <taxon>Actinomycetes</taxon>
        <taxon>Pseudonocardiales</taxon>
        <taxon>Pseudonocardiaceae</taxon>
        <taxon>Crossiella</taxon>
    </lineage>
</organism>
<keyword evidence="5" id="KW-1185">Reference proteome</keyword>
<proteinExistence type="predicted"/>
<evidence type="ECO:0000256" key="2">
    <source>
        <dbReference type="ARBA" id="ARBA00023239"/>
    </source>
</evidence>
<dbReference type="InterPro" id="IPR001303">
    <property type="entry name" value="Aldolase_II/adducin_N"/>
</dbReference>
<dbReference type="PANTHER" id="PTHR22789">
    <property type="entry name" value="FUCULOSE PHOSPHATE ALDOLASE"/>
    <property type="match status" value="1"/>
</dbReference>
<protein>
    <submittedName>
        <fullName evidence="4">L-fuculose-phosphate aldolase</fullName>
        <ecNumber evidence="4">4.1.2.17</ecNumber>
    </submittedName>
</protein>
<dbReference type="PANTHER" id="PTHR22789:SF0">
    <property type="entry name" value="3-OXO-TETRONATE 4-PHOSPHATE DECARBOXYLASE-RELATED"/>
    <property type="match status" value="1"/>
</dbReference>
<evidence type="ECO:0000313" key="5">
    <source>
        <dbReference type="Proteomes" id="UP000533598"/>
    </source>
</evidence>
<dbReference type="Pfam" id="PF00596">
    <property type="entry name" value="Aldolase_II"/>
    <property type="match status" value="1"/>
</dbReference>
<dbReference type="GO" id="GO:0008738">
    <property type="term" value="F:L-fuculose-phosphate aldolase activity"/>
    <property type="evidence" value="ECO:0007669"/>
    <property type="project" value="UniProtKB-EC"/>
</dbReference>
<keyword evidence="2 4" id="KW-0456">Lyase</keyword>
<accession>A0A7W7C614</accession>
<dbReference type="GO" id="GO:0019323">
    <property type="term" value="P:pentose catabolic process"/>
    <property type="evidence" value="ECO:0007669"/>
    <property type="project" value="TreeGrafter"/>
</dbReference>
<dbReference type="RefSeq" id="WP_185001206.1">
    <property type="nucleotide sequence ID" value="NZ_BAAAUI010000053.1"/>
</dbReference>
<dbReference type="SMART" id="SM01007">
    <property type="entry name" value="Aldolase_II"/>
    <property type="match status" value="1"/>
</dbReference>
<reference evidence="4 5" key="1">
    <citation type="submission" date="2020-08" db="EMBL/GenBank/DDBJ databases">
        <title>Sequencing the genomes of 1000 actinobacteria strains.</title>
        <authorList>
            <person name="Klenk H.-P."/>
        </authorList>
    </citation>
    <scope>NUCLEOTIDE SEQUENCE [LARGE SCALE GENOMIC DNA]</scope>
    <source>
        <strain evidence="4 5">DSM 44230</strain>
    </source>
</reference>
<evidence type="ECO:0000313" key="4">
    <source>
        <dbReference type="EMBL" id="MBB4675192.1"/>
    </source>
</evidence>
<dbReference type="InterPro" id="IPR036409">
    <property type="entry name" value="Aldolase_II/adducin_N_sf"/>
</dbReference>
<evidence type="ECO:0000256" key="1">
    <source>
        <dbReference type="ARBA" id="ARBA00022723"/>
    </source>
</evidence>
<dbReference type="InterPro" id="IPR050197">
    <property type="entry name" value="Aldolase_class_II_sugar_metab"/>
</dbReference>
<name>A0A7W7C614_9PSEU</name>
<dbReference type="AlphaFoldDB" id="A0A7W7C614"/>
<dbReference type="Proteomes" id="UP000533598">
    <property type="component" value="Unassembled WGS sequence"/>
</dbReference>
<comment type="caution">
    <text evidence="4">The sequence shown here is derived from an EMBL/GenBank/DDBJ whole genome shotgun (WGS) entry which is preliminary data.</text>
</comment>
<evidence type="ECO:0000259" key="3">
    <source>
        <dbReference type="SMART" id="SM01007"/>
    </source>
</evidence>
<feature type="domain" description="Class II aldolase/adducin N-terminal" evidence="3">
    <location>
        <begin position="8"/>
        <end position="181"/>
    </location>
</feature>